<name>A0ABP6UJ71_9FLAO</name>
<gene>
    <name evidence="2" type="ORF">GCM10022393_22500</name>
</gene>
<proteinExistence type="predicted"/>
<evidence type="ECO:0000313" key="2">
    <source>
        <dbReference type="EMBL" id="GAA3509492.1"/>
    </source>
</evidence>
<dbReference type="InterPro" id="IPR028082">
    <property type="entry name" value="Peripla_BP_I"/>
</dbReference>
<dbReference type="InterPro" id="IPR036779">
    <property type="entry name" value="LysM_dom_sf"/>
</dbReference>
<feature type="domain" description="LysM" evidence="1">
    <location>
        <begin position="39"/>
        <end position="82"/>
    </location>
</feature>
<dbReference type="SMART" id="SM00257">
    <property type="entry name" value="LysM"/>
    <property type="match status" value="5"/>
</dbReference>
<keyword evidence="3" id="KW-1185">Reference proteome</keyword>
<dbReference type="PANTHER" id="PTHR33734:SF22">
    <property type="entry name" value="MEMBRANE-BOUND LYTIC MUREIN TRANSGLYCOSYLASE D"/>
    <property type="match status" value="1"/>
</dbReference>
<dbReference type="InterPro" id="IPR018392">
    <property type="entry name" value="LysM"/>
</dbReference>
<feature type="domain" description="LysM" evidence="1">
    <location>
        <begin position="173"/>
        <end position="217"/>
    </location>
</feature>
<dbReference type="EMBL" id="BAABCW010000008">
    <property type="protein sequence ID" value="GAA3509492.1"/>
    <property type="molecule type" value="Genomic_DNA"/>
</dbReference>
<protein>
    <submittedName>
        <fullName evidence="2">LysM peptidoglycan-binding domain-containing protein</fullName>
    </submittedName>
</protein>
<comment type="caution">
    <text evidence="2">The sequence shown here is derived from an EMBL/GenBank/DDBJ whole genome shotgun (WGS) entry which is preliminary data.</text>
</comment>
<organism evidence="2 3">
    <name type="scientific">Aquimarina addita</name>
    <dbReference type="NCBI Taxonomy" id="870485"/>
    <lineage>
        <taxon>Bacteria</taxon>
        <taxon>Pseudomonadati</taxon>
        <taxon>Bacteroidota</taxon>
        <taxon>Flavobacteriia</taxon>
        <taxon>Flavobacteriales</taxon>
        <taxon>Flavobacteriaceae</taxon>
        <taxon>Aquimarina</taxon>
    </lineage>
</organism>
<dbReference type="SUPFAM" id="SSF54106">
    <property type="entry name" value="LysM domain"/>
    <property type="match status" value="5"/>
</dbReference>
<dbReference type="PROSITE" id="PS51782">
    <property type="entry name" value="LYSM"/>
    <property type="match status" value="4"/>
</dbReference>
<dbReference type="Gene3D" id="3.40.50.2300">
    <property type="match status" value="1"/>
</dbReference>
<dbReference type="Proteomes" id="UP001500459">
    <property type="component" value="Unassembled WGS sequence"/>
</dbReference>
<dbReference type="Pfam" id="PF01476">
    <property type="entry name" value="LysM"/>
    <property type="match status" value="5"/>
</dbReference>
<reference evidence="3" key="1">
    <citation type="journal article" date="2019" name="Int. J. Syst. Evol. Microbiol.">
        <title>The Global Catalogue of Microorganisms (GCM) 10K type strain sequencing project: providing services to taxonomists for standard genome sequencing and annotation.</title>
        <authorList>
            <consortium name="The Broad Institute Genomics Platform"/>
            <consortium name="The Broad Institute Genome Sequencing Center for Infectious Disease"/>
            <person name="Wu L."/>
            <person name="Ma J."/>
        </authorList>
    </citation>
    <scope>NUCLEOTIDE SEQUENCE [LARGE SCALE GENOMIC DNA]</scope>
    <source>
        <strain evidence="3">JCM 17106</strain>
    </source>
</reference>
<sequence length="735" mass="83767">MLRFGYSSKPIIKNSFMRNFLMFFLLLIVVQYSNAQQYKSHKVANGENVYRIAKRYNTTPEEIYKMNPTAKEGIVEGQILAIPVTNDKEYKIHTVEKGDTVYNISKKYGITPEAIYELNPEAVNGINLGQVLRIAPLQKGEPVIGNTTNTVVKDSILDNIKPLEEIRKIVSFKTHKVARKETLYGIAKKYNITIDDIKKHNKRLYSEEIKKKDRLRIPVFEKSTEVITQEGGNTTSRISTTTKYVVKPKETKFGIARRHGITIAELEQLNPKMDPGFPVGMELIVPTVIFVPLEETIESGFELYEVQPKETIYSILKRTQISSDSLFKMNPYLRDGLKAGMVITLPVQETKDSLAIDFAEVKRDDLSTMLWNFKPKKIAIMLPFGLENLEKDSRQEAEDYIKEKKGVRVAIDFYKGVLIAIDSAKTKGISSELSVFDTQKNNNVGYLKQVIATNNFDEMDAIIGPLYQANVEAIAASLKVYDTPVFSPISKKESKLYGNFFQTRPTDIMLQDKVIKFVEKDSTDKNIILIIQPGAKFEEIRKKLTAKFPAAKVAKIEKGNYLHEVNLRKVLAKNKPNWIFLESDDVSMISNINALLNAKAESNKITLFTTDKNDAFDDDNIKNEYWSKLHLHYPSIDKEFDNSIKESTTPFVARYIKENNGTIPSKYAVRGFDITYDILMRLGSADDLYHAATFEGTTEYVENKFNYAKKTLGGYFNKACYLIKFDDNLKLTVIE</sequence>
<dbReference type="Gene3D" id="3.10.350.10">
    <property type="entry name" value="LysM domain"/>
    <property type="match status" value="5"/>
</dbReference>
<evidence type="ECO:0000313" key="3">
    <source>
        <dbReference type="Proteomes" id="UP001500459"/>
    </source>
</evidence>
<feature type="domain" description="LysM" evidence="1">
    <location>
        <begin position="242"/>
        <end position="285"/>
    </location>
</feature>
<dbReference type="CDD" id="cd00118">
    <property type="entry name" value="LysM"/>
    <property type="match status" value="5"/>
</dbReference>
<accession>A0ABP6UJ71</accession>
<feature type="domain" description="LysM" evidence="1">
    <location>
        <begin position="91"/>
        <end position="134"/>
    </location>
</feature>
<dbReference type="PANTHER" id="PTHR33734">
    <property type="entry name" value="LYSM DOMAIN-CONTAINING GPI-ANCHORED PROTEIN 2"/>
    <property type="match status" value="1"/>
</dbReference>
<evidence type="ECO:0000259" key="1">
    <source>
        <dbReference type="PROSITE" id="PS51782"/>
    </source>
</evidence>
<dbReference type="SUPFAM" id="SSF53822">
    <property type="entry name" value="Periplasmic binding protein-like I"/>
    <property type="match status" value="1"/>
</dbReference>